<dbReference type="Proteomes" id="UP000002630">
    <property type="component" value="Linkage Group LG23"/>
</dbReference>
<dbReference type="OrthoDB" id="5982at2759"/>
<evidence type="ECO:0008006" key="4">
    <source>
        <dbReference type="Google" id="ProtNLM"/>
    </source>
</evidence>
<accession>D7G234</accession>
<evidence type="ECO:0000313" key="3">
    <source>
        <dbReference type="Proteomes" id="UP000002630"/>
    </source>
</evidence>
<name>D7G234_ECTSI</name>
<dbReference type="OMA" id="CCQENAN"/>
<keyword evidence="1" id="KW-0732">Signal</keyword>
<protein>
    <recommendedName>
        <fullName evidence="4">GIY-YIG domain-containing protein</fullName>
    </recommendedName>
</protein>
<dbReference type="STRING" id="2880.D7G234"/>
<feature type="chain" id="PRO_5003096080" description="GIY-YIG domain-containing protein" evidence="1">
    <location>
        <begin position="18"/>
        <end position="292"/>
    </location>
</feature>
<dbReference type="AlphaFoldDB" id="D7G234"/>
<dbReference type="EMBL" id="FN648666">
    <property type="protein sequence ID" value="CBJ33337.1"/>
    <property type="molecule type" value="Genomic_DNA"/>
</dbReference>
<reference evidence="2 3" key="1">
    <citation type="journal article" date="2010" name="Nature">
        <title>The Ectocarpus genome and the independent evolution of multicellularity in brown algae.</title>
        <authorList>
            <person name="Cock J.M."/>
            <person name="Sterck L."/>
            <person name="Rouze P."/>
            <person name="Scornet D."/>
            <person name="Allen A.E."/>
            <person name="Amoutzias G."/>
            <person name="Anthouard V."/>
            <person name="Artiguenave F."/>
            <person name="Aury J.M."/>
            <person name="Badger J.H."/>
            <person name="Beszteri B."/>
            <person name="Billiau K."/>
            <person name="Bonnet E."/>
            <person name="Bothwell J.H."/>
            <person name="Bowler C."/>
            <person name="Boyen C."/>
            <person name="Brownlee C."/>
            <person name="Carrano C.J."/>
            <person name="Charrier B."/>
            <person name="Cho G.Y."/>
            <person name="Coelho S.M."/>
            <person name="Collen J."/>
            <person name="Corre E."/>
            <person name="Da Silva C."/>
            <person name="Delage L."/>
            <person name="Delaroque N."/>
            <person name="Dittami S.M."/>
            <person name="Doulbeau S."/>
            <person name="Elias M."/>
            <person name="Farnham G."/>
            <person name="Gachon C.M."/>
            <person name="Gschloessl B."/>
            <person name="Heesch S."/>
            <person name="Jabbari K."/>
            <person name="Jubin C."/>
            <person name="Kawai H."/>
            <person name="Kimura K."/>
            <person name="Kloareg B."/>
            <person name="Kupper F.C."/>
            <person name="Lang D."/>
            <person name="Le Bail A."/>
            <person name="Leblanc C."/>
            <person name="Lerouge P."/>
            <person name="Lohr M."/>
            <person name="Lopez P.J."/>
            <person name="Martens C."/>
            <person name="Maumus F."/>
            <person name="Michel G."/>
            <person name="Miranda-Saavedra D."/>
            <person name="Morales J."/>
            <person name="Moreau H."/>
            <person name="Motomura T."/>
            <person name="Nagasato C."/>
            <person name="Napoli C.A."/>
            <person name="Nelson D.R."/>
            <person name="Nyvall-Collen P."/>
            <person name="Peters A.F."/>
            <person name="Pommier C."/>
            <person name="Potin P."/>
            <person name="Poulain J."/>
            <person name="Quesneville H."/>
            <person name="Read B."/>
            <person name="Rensing S.A."/>
            <person name="Ritter A."/>
            <person name="Rousvoal S."/>
            <person name="Samanta M."/>
            <person name="Samson G."/>
            <person name="Schroeder D.C."/>
            <person name="Segurens B."/>
            <person name="Strittmatter M."/>
            <person name="Tonon T."/>
            <person name="Tregear J.W."/>
            <person name="Valentin K."/>
            <person name="von Dassow P."/>
            <person name="Yamagishi T."/>
            <person name="Van de Peer Y."/>
            <person name="Wincker P."/>
        </authorList>
    </citation>
    <scope>NUCLEOTIDE SEQUENCE [LARGE SCALE GENOMIC DNA]</scope>
    <source>
        <strain evidence="3">Ec32 / CCAP1310/4</strain>
    </source>
</reference>
<keyword evidence="3" id="KW-1185">Reference proteome</keyword>
<dbReference type="EMBL" id="FN649748">
    <property type="protein sequence ID" value="CBJ33337.1"/>
    <property type="molecule type" value="Genomic_DNA"/>
</dbReference>
<evidence type="ECO:0000256" key="1">
    <source>
        <dbReference type="SAM" id="SignalP"/>
    </source>
</evidence>
<dbReference type="eggNOG" id="ENOG502S5YX">
    <property type="taxonomic scope" value="Eukaryota"/>
</dbReference>
<gene>
    <name evidence="2" type="ORF">Esi_0462_0010</name>
</gene>
<dbReference type="InterPro" id="IPR049578">
    <property type="entry name" value="CAXIP1-like_GIY-YIG_dom"/>
</dbReference>
<evidence type="ECO:0000313" key="2">
    <source>
        <dbReference type="EMBL" id="CBJ33337.1"/>
    </source>
</evidence>
<dbReference type="InParanoid" id="D7G234"/>
<organism evidence="2 3">
    <name type="scientific">Ectocarpus siliculosus</name>
    <name type="common">Brown alga</name>
    <name type="synonym">Conferva siliculosa</name>
    <dbReference type="NCBI Taxonomy" id="2880"/>
    <lineage>
        <taxon>Eukaryota</taxon>
        <taxon>Sar</taxon>
        <taxon>Stramenopiles</taxon>
        <taxon>Ochrophyta</taxon>
        <taxon>PX clade</taxon>
        <taxon>Phaeophyceae</taxon>
        <taxon>Ectocarpales</taxon>
        <taxon>Ectocarpaceae</taxon>
        <taxon>Ectocarpus</taxon>
    </lineage>
</organism>
<proteinExistence type="predicted"/>
<feature type="signal peptide" evidence="1">
    <location>
        <begin position="1"/>
        <end position="17"/>
    </location>
</feature>
<sequence length="292" mass="32357">MKLTMVLTLLAFGNTRAFLVSAPLSGRTAAAAAMGTSSVCRAEDWAGFARRRSAGLCMATNSELDQSAEYVKAELARVQEEYEANRKAKIKEQTRQAAARGDAAVTPLADLEFHSFLDKDGKVASIDTKGVKASVYAVYDESKTLRYIGVSRGIQQSLRLSLARRPKDTYYFKVQNITRPSRSLLEIIKESWIEENGSTPDGNADEASQAVWEHAINVVPLFTEEDLAVVAEWKEKGKEDRGLKKIAGRFENEILEILEERGVKESIRFDPKLKGRGLLDVKMPKPDSSVPK</sequence>
<dbReference type="CDD" id="cd10450">
    <property type="entry name" value="GIY-YIG_AtGrxS16_like"/>
    <property type="match status" value="1"/>
</dbReference>